<evidence type="ECO:0000313" key="2">
    <source>
        <dbReference type="Proteomes" id="UP000886523"/>
    </source>
</evidence>
<evidence type="ECO:0000313" key="1">
    <source>
        <dbReference type="EMBL" id="KAF9506162.1"/>
    </source>
</evidence>
<accession>A0A9P6AIH1</accession>
<protein>
    <submittedName>
        <fullName evidence="1">Uncharacterized protein</fullName>
    </submittedName>
</protein>
<sequence>NTNQLCSMMQTVIGFFLEATNIPESVQQVLAHGGVSVGTATLGRKLASIHAEKKATLKTLGTSCIMAFAYDNLDIIKSEH</sequence>
<gene>
    <name evidence="1" type="ORF">BS47DRAFT_1264439</name>
</gene>
<dbReference type="EMBL" id="MU129121">
    <property type="protein sequence ID" value="KAF9506162.1"/>
    <property type="molecule type" value="Genomic_DNA"/>
</dbReference>
<dbReference type="OrthoDB" id="4743193at2759"/>
<feature type="non-terminal residue" evidence="1">
    <location>
        <position position="80"/>
    </location>
</feature>
<comment type="caution">
    <text evidence="1">The sequence shown here is derived from an EMBL/GenBank/DDBJ whole genome shotgun (WGS) entry which is preliminary data.</text>
</comment>
<reference evidence="1" key="1">
    <citation type="journal article" date="2020" name="Nat. Commun.">
        <title>Large-scale genome sequencing of mycorrhizal fungi provides insights into the early evolution of symbiotic traits.</title>
        <authorList>
            <person name="Miyauchi S."/>
            <person name="Kiss E."/>
            <person name="Kuo A."/>
            <person name="Drula E."/>
            <person name="Kohler A."/>
            <person name="Sanchez-Garcia M."/>
            <person name="Morin E."/>
            <person name="Andreopoulos B."/>
            <person name="Barry K.W."/>
            <person name="Bonito G."/>
            <person name="Buee M."/>
            <person name="Carver A."/>
            <person name="Chen C."/>
            <person name="Cichocki N."/>
            <person name="Clum A."/>
            <person name="Culley D."/>
            <person name="Crous P.W."/>
            <person name="Fauchery L."/>
            <person name="Girlanda M."/>
            <person name="Hayes R.D."/>
            <person name="Keri Z."/>
            <person name="LaButti K."/>
            <person name="Lipzen A."/>
            <person name="Lombard V."/>
            <person name="Magnuson J."/>
            <person name="Maillard F."/>
            <person name="Murat C."/>
            <person name="Nolan M."/>
            <person name="Ohm R.A."/>
            <person name="Pangilinan J."/>
            <person name="Pereira M.F."/>
            <person name="Perotto S."/>
            <person name="Peter M."/>
            <person name="Pfister S."/>
            <person name="Riley R."/>
            <person name="Sitrit Y."/>
            <person name="Stielow J.B."/>
            <person name="Szollosi G."/>
            <person name="Zifcakova L."/>
            <person name="Stursova M."/>
            <person name="Spatafora J.W."/>
            <person name="Tedersoo L."/>
            <person name="Vaario L.M."/>
            <person name="Yamada A."/>
            <person name="Yan M."/>
            <person name="Wang P."/>
            <person name="Xu J."/>
            <person name="Bruns T."/>
            <person name="Baldrian P."/>
            <person name="Vilgalys R."/>
            <person name="Dunand C."/>
            <person name="Henrissat B."/>
            <person name="Grigoriev I.V."/>
            <person name="Hibbett D."/>
            <person name="Nagy L.G."/>
            <person name="Martin F.M."/>
        </authorList>
    </citation>
    <scope>NUCLEOTIDE SEQUENCE</scope>
    <source>
        <strain evidence="1">UP504</strain>
    </source>
</reference>
<dbReference type="Proteomes" id="UP000886523">
    <property type="component" value="Unassembled WGS sequence"/>
</dbReference>
<dbReference type="AlphaFoldDB" id="A0A9P6AIH1"/>
<name>A0A9P6AIH1_9AGAM</name>
<feature type="non-terminal residue" evidence="1">
    <location>
        <position position="1"/>
    </location>
</feature>
<proteinExistence type="predicted"/>
<organism evidence="1 2">
    <name type="scientific">Hydnum rufescens UP504</name>
    <dbReference type="NCBI Taxonomy" id="1448309"/>
    <lineage>
        <taxon>Eukaryota</taxon>
        <taxon>Fungi</taxon>
        <taxon>Dikarya</taxon>
        <taxon>Basidiomycota</taxon>
        <taxon>Agaricomycotina</taxon>
        <taxon>Agaricomycetes</taxon>
        <taxon>Cantharellales</taxon>
        <taxon>Hydnaceae</taxon>
        <taxon>Hydnum</taxon>
    </lineage>
</organism>
<keyword evidence="2" id="KW-1185">Reference proteome</keyword>